<evidence type="ECO:0000313" key="3">
    <source>
        <dbReference type="Proteomes" id="UP001237642"/>
    </source>
</evidence>
<keyword evidence="3" id="KW-1185">Reference proteome</keyword>
<feature type="compositionally biased region" description="Polar residues" evidence="1">
    <location>
        <begin position="211"/>
        <end position="220"/>
    </location>
</feature>
<feature type="region of interest" description="Disordered" evidence="1">
    <location>
        <begin position="204"/>
        <end position="255"/>
    </location>
</feature>
<dbReference type="Proteomes" id="UP001237642">
    <property type="component" value="Unassembled WGS sequence"/>
</dbReference>
<comment type="caution">
    <text evidence="2">The sequence shown here is derived from an EMBL/GenBank/DDBJ whole genome shotgun (WGS) entry which is preliminary data.</text>
</comment>
<gene>
    <name evidence="2" type="ORF">POM88_048677</name>
</gene>
<accession>A0AAD8GWT8</accession>
<reference evidence="2" key="2">
    <citation type="submission" date="2023-05" db="EMBL/GenBank/DDBJ databases">
        <authorList>
            <person name="Schelkunov M.I."/>
        </authorList>
    </citation>
    <scope>NUCLEOTIDE SEQUENCE</scope>
    <source>
        <strain evidence="2">Hsosn_3</strain>
        <tissue evidence="2">Leaf</tissue>
    </source>
</reference>
<protein>
    <submittedName>
        <fullName evidence="2">Uncharacterized protein</fullName>
    </submittedName>
</protein>
<evidence type="ECO:0000256" key="1">
    <source>
        <dbReference type="SAM" id="MobiDB-lite"/>
    </source>
</evidence>
<sequence>MKLLCRALYNFIVKSGLYCNLSDVKPLVNLFGEITCAANLGYIANKRLRVARGVIYELFSSIPTRWNRIIWVISFNCQFDDLAAIEKIYEPGVLDQMSITWPDVIKLVQESVAGQLNLINIFEHLDIVVVLLLHVIGKEGKIVQRIFVDDFPERNCNGIKTFTSGSTKLRYLEFGVLRSYIEDPGIDENAIVQAFKDAVSKYGRSQDKGNMYSSNSVSHTDQGRHQLPPGPSGSSYHQERPAMSPDFQSGVHPNKSFEGHYGQQLLANESLVPGFDVVSVLHIKSVDGSPFLFVTPGRQREYAPKQSLKPLFMGLETSSNFGNGFSSRPGDDPSYEFNYGTPSRARGFSARSQPDFHGSGFGFGVDHRPLRTPGIEFHHGLEACQVLHPVSLIFLMMFMEGTLVQFMKDPNLPTYLQI</sequence>
<dbReference type="AlphaFoldDB" id="A0AAD8GWT8"/>
<organism evidence="2 3">
    <name type="scientific">Heracleum sosnowskyi</name>
    <dbReference type="NCBI Taxonomy" id="360622"/>
    <lineage>
        <taxon>Eukaryota</taxon>
        <taxon>Viridiplantae</taxon>
        <taxon>Streptophyta</taxon>
        <taxon>Embryophyta</taxon>
        <taxon>Tracheophyta</taxon>
        <taxon>Spermatophyta</taxon>
        <taxon>Magnoliopsida</taxon>
        <taxon>eudicotyledons</taxon>
        <taxon>Gunneridae</taxon>
        <taxon>Pentapetalae</taxon>
        <taxon>asterids</taxon>
        <taxon>campanulids</taxon>
        <taxon>Apiales</taxon>
        <taxon>Apiaceae</taxon>
        <taxon>Apioideae</taxon>
        <taxon>apioid superclade</taxon>
        <taxon>Tordylieae</taxon>
        <taxon>Tordyliinae</taxon>
        <taxon>Heracleum</taxon>
    </lineage>
</organism>
<name>A0AAD8GWT8_9APIA</name>
<reference evidence="2" key="1">
    <citation type="submission" date="2023-02" db="EMBL/GenBank/DDBJ databases">
        <title>Genome of toxic invasive species Heracleum sosnowskyi carries increased number of genes despite the absence of recent whole-genome duplications.</title>
        <authorList>
            <person name="Schelkunov M."/>
            <person name="Shtratnikova V."/>
            <person name="Makarenko M."/>
            <person name="Klepikova A."/>
            <person name="Omelchenko D."/>
            <person name="Novikova G."/>
            <person name="Obukhova E."/>
            <person name="Bogdanov V."/>
            <person name="Penin A."/>
            <person name="Logacheva M."/>
        </authorList>
    </citation>
    <scope>NUCLEOTIDE SEQUENCE</scope>
    <source>
        <strain evidence="2">Hsosn_3</strain>
        <tissue evidence="2">Leaf</tissue>
    </source>
</reference>
<proteinExistence type="predicted"/>
<evidence type="ECO:0000313" key="2">
    <source>
        <dbReference type="EMBL" id="KAK1355421.1"/>
    </source>
</evidence>
<dbReference type="EMBL" id="JAUIZM010000011">
    <property type="protein sequence ID" value="KAK1355421.1"/>
    <property type="molecule type" value="Genomic_DNA"/>
</dbReference>